<feature type="region of interest" description="Disordered" evidence="2">
    <location>
        <begin position="198"/>
        <end position="241"/>
    </location>
</feature>
<feature type="compositionally biased region" description="Low complexity" evidence="2">
    <location>
        <begin position="1195"/>
        <end position="1219"/>
    </location>
</feature>
<feature type="compositionally biased region" description="Low complexity" evidence="2">
    <location>
        <begin position="662"/>
        <end position="679"/>
    </location>
</feature>
<evidence type="ECO:0000259" key="4">
    <source>
        <dbReference type="PROSITE" id="PS51232"/>
    </source>
</evidence>
<feature type="domain" description="DAD" evidence="3">
    <location>
        <begin position="1638"/>
        <end position="1670"/>
    </location>
</feature>
<feature type="region of interest" description="Disordered" evidence="2">
    <location>
        <begin position="372"/>
        <end position="413"/>
    </location>
</feature>
<dbReference type="SUPFAM" id="SSF101447">
    <property type="entry name" value="Formin homology 2 domain (FH2 domain)"/>
    <property type="match status" value="1"/>
</dbReference>
<feature type="compositionally biased region" description="Low complexity" evidence="2">
    <location>
        <begin position="342"/>
        <end position="355"/>
    </location>
</feature>
<feature type="compositionally biased region" description="Polar residues" evidence="2">
    <location>
        <begin position="696"/>
        <end position="715"/>
    </location>
</feature>
<dbReference type="InterPro" id="IPR016024">
    <property type="entry name" value="ARM-type_fold"/>
</dbReference>
<feature type="region of interest" description="Disordered" evidence="2">
    <location>
        <begin position="464"/>
        <end position="514"/>
    </location>
</feature>
<dbReference type="InterPro" id="IPR056771">
    <property type="entry name" value="FH3_FHOD1-3-like"/>
</dbReference>
<dbReference type="InterPro" id="IPR014767">
    <property type="entry name" value="DAD_dom"/>
</dbReference>
<evidence type="ECO:0000259" key="3">
    <source>
        <dbReference type="PROSITE" id="PS51231"/>
    </source>
</evidence>
<keyword evidence="7" id="KW-1185">Reference proteome</keyword>
<name>A0ABQ7SDA7_9ACAR</name>
<dbReference type="PROSITE" id="PS51231">
    <property type="entry name" value="DAD"/>
    <property type="match status" value="1"/>
</dbReference>
<feature type="compositionally biased region" description="Polar residues" evidence="2">
    <location>
        <begin position="504"/>
        <end position="513"/>
    </location>
</feature>
<feature type="domain" description="GBD/FH3" evidence="4">
    <location>
        <begin position="1"/>
        <end position="403"/>
    </location>
</feature>
<dbReference type="PROSITE" id="PS51232">
    <property type="entry name" value="GBD_FH3"/>
    <property type="match status" value="1"/>
</dbReference>
<dbReference type="Pfam" id="PF24959">
    <property type="entry name" value="FH3_FHOD1-3"/>
    <property type="match status" value="2"/>
</dbReference>
<feature type="region of interest" description="Disordered" evidence="2">
    <location>
        <begin position="1562"/>
        <end position="1610"/>
    </location>
</feature>
<dbReference type="InterPro" id="IPR042201">
    <property type="entry name" value="FH2_Formin_sf"/>
</dbReference>
<feature type="region of interest" description="Disordered" evidence="2">
    <location>
        <begin position="836"/>
        <end position="872"/>
    </location>
</feature>
<dbReference type="Gene3D" id="1.20.58.2220">
    <property type="entry name" value="Formin, FH2 domain"/>
    <property type="match status" value="1"/>
</dbReference>
<dbReference type="SMART" id="SM00498">
    <property type="entry name" value="FH2"/>
    <property type="match status" value="1"/>
</dbReference>
<feature type="non-terminal residue" evidence="6">
    <location>
        <position position="1"/>
    </location>
</feature>
<feature type="domain" description="FH2" evidence="5">
    <location>
        <begin position="939"/>
        <end position="1435"/>
    </location>
</feature>
<feature type="compositionally biased region" description="Pro residues" evidence="2">
    <location>
        <begin position="844"/>
        <end position="854"/>
    </location>
</feature>
<comment type="caution">
    <text evidence="6">The sequence shown here is derived from an EMBL/GenBank/DDBJ whole genome shotgun (WGS) entry which is preliminary data.</text>
</comment>
<evidence type="ECO:0000256" key="1">
    <source>
        <dbReference type="ARBA" id="ARBA00023203"/>
    </source>
</evidence>
<gene>
    <name evidence="6" type="primary">Fhod3</name>
    <name evidence="6" type="ORF">GZH46_00047</name>
</gene>
<dbReference type="Proteomes" id="UP000825002">
    <property type="component" value="Unassembled WGS sequence"/>
</dbReference>
<proteinExistence type="predicted"/>
<feature type="non-terminal residue" evidence="6">
    <location>
        <position position="1873"/>
    </location>
</feature>
<keyword evidence="1" id="KW-0009">Actin-binding</keyword>
<feature type="region of interest" description="Disordered" evidence="2">
    <location>
        <begin position="646"/>
        <end position="718"/>
    </location>
</feature>
<dbReference type="Gene3D" id="1.25.10.10">
    <property type="entry name" value="Leucine-rich Repeat Variant"/>
    <property type="match status" value="2"/>
</dbReference>
<dbReference type="SUPFAM" id="SSF48371">
    <property type="entry name" value="ARM repeat"/>
    <property type="match status" value="1"/>
</dbReference>
<dbReference type="PROSITE" id="PS51444">
    <property type="entry name" value="FH2"/>
    <property type="match status" value="1"/>
</dbReference>
<dbReference type="PANTHER" id="PTHR45920:SF4">
    <property type="entry name" value="FORMIN HOMOLOGY 2 DOMAIN CONTAINING, ISOFORM I"/>
    <property type="match status" value="1"/>
</dbReference>
<reference evidence="6 7" key="1">
    <citation type="submission" date="2020-10" db="EMBL/GenBank/DDBJ databases">
        <authorList>
            <person name="Klimov P.B."/>
            <person name="Dyachkov S.M."/>
            <person name="Chetverikov P.E."/>
        </authorList>
    </citation>
    <scope>NUCLEOTIDE SEQUENCE [LARGE SCALE GENOMIC DNA]</scope>
    <source>
        <strain evidence="6">BMOC 18-1129-001#AD2665</strain>
        <tissue evidence="6">Entire mites</tissue>
    </source>
</reference>
<protein>
    <submittedName>
        <fullName evidence="6">FH1/FH2 domain-containing protein 3</fullName>
    </submittedName>
</protein>
<feature type="region of interest" description="Disordered" evidence="2">
    <location>
        <begin position="318"/>
        <end position="355"/>
    </location>
</feature>
<feature type="compositionally biased region" description="Low complexity" evidence="2">
    <location>
        <begin position="198"/>
        <end position="214"/>
    </location>
</feature>
<evidence type="ECO:0000313" key="6">
    <source>
        <dbReference type="EMBL" id="KAG9511388.1"/>
    </source>
</evidence>
<dbReference type="InterPro" id="IPR011989">
    <property type="entry name" value="ARM-like"/>
</dbReference>
<feature type="compositionally biased region" description="Basic and acidic residues" evidence="2">
    <location>
        <begin position="492"/>
        <end position="503"/>
    </location>
</feature>
<accession>A0ABQ7SDA7</accession>
<dbReference type="PANTHER" id="PTHR45920">
    <property type="entry name" value="FORMIN HOMOLOGY 2 DOMAIN CONTAINING, ISOFORM I"/>
    <property type="match status" value="1"/>
</dbReference>
<feature type="region of interest" description="Disordered" evidence="2">
    <location>
        <begin position="737"/>
        <end position="766"/>
    </location>
</feature>
<dbReference type="InterPro" id="IPR015425">
    <property type="entry name" value="FH2_Formin"/>
</dbReference>
<dbReference type="EMBL" id="JAIFTH010000005">
    <property type="protein sequence ID" value="KAG9511388.1"/>
    <property type="molecule type" value="Genomic_DNA"/>
</dbReference>
<sequence length="1873" mass="202291">RLQALVEVEECEKYNNRTERRVAFPVLAAVLPQVAKRKNTIILRTQLCVRVHRIIERLSQCEGRELRRALFSLKQIFQDDKDLVHEFVNNDGLACLIKIAANTDQNHPNYILRALGQVMIYVDGMNGVIKHNETIQWLYSLVASQYRLVVKTALKLLLVFVEYSHSNCLLMAHALRAVDGQRGTLLWTNVMHVLESNSNNNNANQTNAIATPPNDNRIGSANQEASTENSETSKDEAGDDGEDQELLVYAISLINKTLAGIADKDTFYDLVDPLEEAGIERIIGRLLTKPRDTLDPLLVEQLSTYERVLSAEDGCLTDAGNLSDVGDQSTSDSPLMLRKRPSLSSSMSTLSNSRSKSMANLRLNHLLSINNSNSNSNNCASPQPWDSRHSHTPTRTQHSSVNGNNSDTNRRRSRRFSASTIALNEMLNSNSNNNEENSTHVTCASNNCSPRLLCDATIAESELMTETESATTTTTVSQSDQDSGPEHIITQAHDDVESNKEQVTENQPASQESPAAALLVRGAQQQRASISSCSSADSYASTASYGYASGASSTCGNADHLINGPAAVTSIVRDMAHSGAHVTSAHAMRGRALLPRVELARDASPLRLQTANGAQCSPMSSLSSCHSPADSGCGSTTTTNTTTAEATAAGVSRNTPGEHCASSSSSSSSSGISVHSNDSPPASIVIMDSSAGCTHPYSNSVVNSRAPSGSASDSVDVQPKNKHKLVLIQQAPIVKGNTAASAAPTSVTLTTTTTTTTSSSTTTNSGSSTVAAAAAAANSALHWEQVMSGAKAAKQRKLCINELDFSDLVDDSEEEDANSAATTAAAAASAAGIKSPISADDLKSPPPPPGPPVPLHGLWGATGSNTMSGGSSLLQRQSSLSMSMMNISSPNNQQQSNGLVLANGVRKNKKTMKLFWKEVPRTQHNNNGASVFSTQARNANGSHHRHSKHKKTIWDEIEPAPIDCAKLEMLFESKAKELHTIHGQHGLLGAKLGDHAGDGEHGPLGGARVLTVLDTKRSNAINIGMTKLPPMRVIKAAILRMDSSIMSRENIEKILTTMMPSDEEKTKIIEAQLSAGDAHTPLGTAEQFLLNLASISCLEARLKLWAFQLDYATAEREIAEPLMDLKMACQEIESSRTFRVVLSTLLAIGNFLNASNARGFNIDYLAKVPEVKDTVHKHSLLHHLCQFILERYPSQPSNQASQSSQAQQQSSQQNKQQQSSGGGGGAATSASITTANNKQLGDLYSEFGAVNRASKVDFTELAKQLDKLQHDCRASWDYLKLVAKHDGLSNVMQLSSCVPLTSNNDSSANNDTAAANGNINDYKQLVNGSSTQANQANGVTSREPAKRSLKIGEFLAECAERIGTLRVVHRRVTLRFQRLLAYLGCSPTYCKTTPPHHVLKIINEFALEYRMKRERVLEMMAKKAQHIERNKTRGKLIVGPGSNNSLSCHFNGTTANGNSNNNGNVRMRPSYQYQYQYRRRSMGSSVSVSTQNLSYNHHELGEHQIDENGAQDHHQTPTTIGDEQSARDEQLRHLLLTSNTNAGVGHTHQQHQRVRLTSSTFLQRPTGPVPAHKSYQTHHHNNYHDSPQQLSSRPYSQASMAQSMNDDDTDDVDMHDSISRQSSYYRHLNDNIDALINHDNHDGILESLVVAATSAPSSRARHEAAKRTRLSSRFGCELLRGLLVAAVPTAVLMRRAGDILIIVGVADVAKELSTVHELVSSVLADDSSVPISSRSSTLEDLCVRNEEVALSKPDDAELDAVDEAEFDVVTPEELVTGPLAEERRSNVLAVVVVVVTTGATNIDEDNNVGFVVSPLTPITTASVRTGDQSDGVTAPASSVQLCVMSVSAIVNTAPDELSDELPLVSRRSSGCRA</sequence>
<feature type="compositionally biased region" description="Polar residues" evidence="2">
    <location>
        <begin position="217"/>
        <end position="230"/>
    </location>
</feature>
<feature type="compositionally biased region" description="Low complexity" evidence="2">
    <location>
        <begin position="738"/>
        <end position="766"/>
    </location>
</feature>
<feature type="compositionally biased region" description="Low complexity" evidence="2">
    <location>
        <begin position="464"/>
        <end position="479"/>
    </location>
</feature>
<evidence type="ECO:0000259" key="5">
    <source>
        <dbReference type="PROSITE" id="PS51444"/>
    </source>
</evidence>
<evidence type="ECO:0000256" key="2">
    <source>
        <dbReference type="SAM" id="MobiDB-lite"/>
    </source>
</evidence>
<evidence type="ECO:0000313" key="7">
    <source>
        <dbReference type="Proteomes" id="UP000825002"/>
    </source>
</evidence>
<feature type="compositionally biased region" description="Polar residues" evidence="2">
    <location>
        <begin position="1584"/>
        <end position="1604"/>
    </location>
</feature>
<feature type="region of interest" description="Disordered" evidence="2">
    <location>
        <begin position="1195"/>
        <end position="1230"/>
    </location>
</feature>
<organism evidence="6 7">
    <name type="scientific">Fragariocoptes setiger</name>
    <dbReference type="NCBI Taxonomy" id="1670756"/>
    <lineage>
        <taxon>Eukaryota</taxon>
        <taxon>Metazoa</taxon>
        <taxon>Ecdysozoa</taxon>
        <taxon>Arthropoda</taxon>
        <taxon>Chelicerata</taxon>
        <taxon>Arachnida</taxon>
        <taxon>Acari</taxon>
        <taxon>Acariformes</taxon>
        <taxon>Trombidiformes</taxon>
        <taxon>Prostigmata</taxon>
        <taxon>Eupodina</taxon>
        <taxon>Eriophyoidea</taxon>
        <taxon>Phytoptidae</taxon>
        <taxon>Fragariocoptes</taxon>
    </lineage>
</organism>
<dbReference type="InterPro" id="IPR014768">
    <property type="entry name" value="GBD/FH3_dom"/>
</dbReference>
<dbReference type="Pfam" id="PF02181">
    <property type="entry name" value="FH2"/>
    <property type="match status" value="1"/>
</dbReference>